<dbReference type="EMBL" id="GBRH01183560">
    <property type="protein sequence ID" value="JAE14336.1"/>
    <property type="molecule type" value="Transcribed_RNA"/>
</dbReference>
<dbReference type="AlphaFoldDB" id="A0A0A9FVJ6"/>
<reference evidence="1" key="2">
    <citation type="journal article" date="2015" name="Data Brief">
        <title>Shoot transcriptome of the giant reed, Arundo donax.</title>
        <authorList>
            <person name="Barrero R.A."/>
            <person name="Guerrero F.D."/>
            <person name="Moolhuijzen P."/>
            <person name="Goolsby J.A."/>
            <person name="Tidwell J."/>
            <person name="Bellgard S.E."/>
            <person name="Bellgard M.I."/>
        </authorList>
    </citation>
    <scope>NUCLEOTIDE SEQUENCE</scope>
    <source>
        <tissue evidence="1">Shoot tissue taken approximately 20 cm above the soil surface</tissue>
    </source>
</reference>
<evidence type="ECO:0000313" key="1">
    <source>
        <dbReference type="EMBL" id="JAE14336.1"/>
    </source>
</evidence>
<reference evidence="1" key="1">
    <citation type="submission" date="2014-09" db="EMBL/GenBank/DDBJ databases">
        <authorList>
            <person name="Magalhaes I.L.F."/>
            <person name="Oliveira U."/>
            <person name="Santos F.R."/>
            <person name="Vidigal T.H.D.A."/>
            <person name="Brescovit A.D."/>
            <person name="Santos A.J."/>
        </authorList>
    </citation>
    <scope>NUCLEOTIDE SEQUENCE</scope>
    <source>
        <tissue evidence="1">Shoot tissue taken approximately 20 cm above the soil surface</tissue>
    </source>
</reference>
<accession>A0A0A9FVJ6</accession>
<name>A0A0A9FVJ6_ARUDO</name>
<protein>
    <submittedName>
        <fullName evidence="1">Uncharacterized protein</fullName>
    </submittedName>
</protein>
<organism evidence="1">
    <name type="scientific">Arundo donax</name>
    <name type="common">Giant reed</name>
    <name type="synonym">Donax arundinaceus</name>
    <dbReference type="NCBI Taxonomy" id="35708"/>
    <lineage>
        <taxon>Eukaryota</taxon>
        <taxon>Viridiplantae</taxon>
        <taxon>Streptophyta</taxon>
        <taxon>Embryophyta</taxon>
        <taxon>Tracheophyta</taxon>
        <taxon>Spermatophyta</taxon>
        <taxon>Magnoliopsida</taxon>
        <taxon>Liliopsida</taxon>
        <taxon>Poales</taxon>
        <taxon>Poaceae</taxon>
        <taxon>PACMAD clade</taxon>
        <taxon>Arundinoideae</taxon>
        <taxon>Arundineae</taxon>
        <taxon>Arundo</taxon>
    </lineage>
</organism>
<proteinExistence type="predicted"/>
<sequence>MHSSKLVLAKKKLQEKTSYFCCSKGNGSAVDVKLQIKNMAQYFGS</sequence>